<evidence type="ECO:0000313" key="3">
    <source>
        <dbReference type="EMBL" id="KAG2183254.1"/>
    </source>
</evidence>
<accession>A0A8H7PYW8</accession>
<keyword evidence="1" id="KW-1133">Transmembrane helix</keyword>
<reference evidence="3" key="1">
    <citation type="submission" date="2020-12" db="EMBL/GenBank/DDBJ databases">
        <title>Metabolic potential, ecology and presence of endohyphal bacteria is reflected in genomic diversity of Mucoromycotina.</title>
        <authorList>
            <person name="Muszewska A."/>
            <person name="Okrasinska A."/>
            <person name="Steczkiewicz K."/>
            <person name="Drgas O."/>
            <person name="Orlowska M."/>
            <person name="Perlinska-Lenart U."/>
            <person name="Aleksandrzak-Piekarczyk T."/>
            <person name="Szatraj K."/>
            <person name="Zielenkiewicz U."/>
            <person name="Pilsyk S."/>
            <person name="Malc E."/>
            <person name="Mieczkowski P."/>
            <person name="Kruszewska J.S."/>
            <person name="Biernat P."/>
            <person name="Pawlowska J."/>
        </authorList>
    </citation>
    <scope>NUCLEOTIDE SEQUENCE</scope>
    <source>
        <strain evidence="3">WA0000067209</strain>
    </source>
</reference>
<keyword evidence="4" id="KW-1185">Reference proteome</keyword>
<organism evidence="3 4">
    <name type="scientific">Mortierella isabellina</name>
    <name type="common">Filamentous fungus</name>
    <name type="synonym">Umbelopsis isabellina</name>
    <dbReference type="NCBI Taxonomy" id="91625"/>
    <lineage>
        <taxon>Eukaryota</taxon>
        <taxon>Fungi</taxon>
        <taxon>Fungi incertae sedis</taxon>
        <taxon>Mucoromycota</taxon>
        <taxon>Mucoromycotina</taxon>
        <taxon>Umbelopsidomycetes</taxon>
        <taxon>Umbelopsidales</taxon>
        <taxon>Umbelopsidaceae</taxon>
        <taxon>Umbelopsis</taxon>
    </lineage>
</organism>
<dbReference type="GO" id="GO:0005096">
    <property type="term" value="F:GTPase activator activity"/>
    <property type="evidence" value="ECO:0007669"/>
    <property type="project" value="TreeGrafter"/>
</dbReference>
<dbReference type="SMART" id="SM00164">
    <property type="entry name" value="TBC"/>
    <property type="match status" value="1"/>
</dbReference>
<dbReference type="PANTHER" id="PTHR22957:SF263">
    <property type="entry name" value="MITOTIC CHECK POINT PROTEIN BUB2"/>
    <property type="match status" value="1"/>
</dbReference>
<gene>
    <name evidence="3" type="ORF">INT43_006258</name>
</gene>
<proteinExistence type="predicted"/>
<protein>
    <recommendedName>
        <fullName evidence="2">Rab-GAP TBC domain-containing protein</fullName>
    </recommendedName>
</protein>
<evidence type="ECO:0000256" key="1">
    <source>
        <dbReference type="SAM" id="Phobius"/>
    </source>
</evidence>
<dbReference type="PANTHER" id="PTHR22957">
    <property type="entry name" value="TBC1 DOMAIN FAMILY MEMBER GTPASE-ACTIVATING PROTEIN"/>
    <property type="match status" value="1"/>
</dbReference>
<keyword evidence="1" id="KW-0812">Transmembrane</keyword>
<sequence>MTSKKSVPSNFDYSTSEYIVMPESKHQLLSNILNTGHKSQSEIEVSLDKLRLYILEYHLDNSTQKYRPKIWKALLEVYYVSATCYINLLLAGPSCSNDSIENDTVASTADEDNERDSSTIAKSQRILNAFVCLHTDKPGLTSTETVFKSKLLWKHQPNYWEFTYVDSMSRLVLPFVNVMSELDAFFSFTTFVRHCCPLYVQPNCIGARCGAKLLEACLKILDPELLGYLHGKGLDAEEYAHHDISTFSASALPFPETLHLWDIMLAFGFHLNIIFIVARLVRRRKKILCSTSPYHLLRAWPPLDAETVISDSFQIVKRLPEGLYLQLVRHTFDESISHEFIVD</sequence>
<keyword evidence="1" id="KW-0472">Membrane</keyword>
<dbReference type="Gene3D" id="1.10.472.80">
    <property type="entry name" value="Ypt/Rab-GAP domain of gyp1p, domain 3"/>
    <property type="match status" value="1"/>
</dbReference>
<dbReference type="InterPro" id="IPR035969">
    <property type="entry name" value="Rab-GAP_TBC_sf"/>
</dbReference>
<dbReference type="EMBL" id="JAEPQZ010000003">
    <property type="protein sequence ID" value="KAG2183254.1"/>
    <property type="molecule type" value="Genomic_DNA"/>
</dbReference>
<dbReference type="Pfam" id="PF00566">
    <property type="entry name" value="RabGAP-TBC"/>
    <property type="match status" value="1"/>
</dbReference>
<dbReference type="Proteomes" id="UP000654370">
    <property type="component" value="Unassembled WGS sequence"/>
</dbReference>
<evidence type="ECO:0000313" key="4">
    <source>
        <dbReference type="Proteomes" id="UP000654370"/>
    </source>
</evidence>
<feature type="non-terminal residue" evidence="3">
    <location>
        <position position="1"/>
    </location>
</feature>
<dbReference type="OrthoDB" id="10263206at2759"/>
<name>A0A8H7PYW8_MORIS</name>
<dbReference type="Gene3D" id="1.10.8.270">
    <property type="entry name" value="putative rabgap domain of human tbc1 domain family member 14 like domains"/>
    <property type="match status" value="1"/>
</dbReference>
<evidence type="ECO:0000259" key="2">
    <source>
        <dbReference type="PROSITE" id="PS50086"/>
    </source>
</evidence>
<dbReference type="SUPFAM" id="SSF47923">
    <property type="entry name" value="Ypt/Rab-GAP domain of gyp1p"/>
    <property type="match status" value="2"/>
</dbReference>
<dbReference type="AlphaFoldDB" id="A0A8H7PYW8"/>
<feature type="domain" description="Rab-GAP TBC" evidence="2">
    <location>
        <begin position="61"/>
        <end position="268"/>
    </location>
</feature>
<dbReference type="InterPro" id="IPR000195">
    <property type="entry name" value="Rab-GAP-TBC_dom"/>
</dbReference>
<dbReference type="PROSITE" id="PS50086">
    <property type="entry name" value="TBC_RABGAP"/>
    <property type="match status" value="1"/>
</dbReference>
<feature type="transmembrane region" description="Helical" evidence="1">
    <location>
        <begin position="258"/>
        <end position="278"/>
    </location>
</feature>
<comment type="caution">
    <text evidence="3">The sequence shown here is derived from an EMBL/GenBank/DDBJ whole genome shotgun (WGS) entry which is preliminary data.</text>
</comment>